<gene>
    <name evidence="3" type="ORF">OKJ99_00170</name>
</gene>
<evidence type="ECO:0000313" key="3">
    <source>
        <dbReference type="EMBL" id="MEB8335938.1"/>
    </source>
</evidence>
<reference evidence="3 4" key="1">
    <citation type="submission" date="2022-10" db="EMBL/GenBank/DDBJ databases">
        <authorList>
            <person name="Xie J."/>
            <person name="Shen N."/>
        </authorList>
    </citation>
    <scope>NUCLEOTIDE SEQUENCE [LARGE SCALE GENOMIC DNA]</scope>
    <source>
        <strain evidence="3 4">YIM65594</strain>
    </source>
</reference>
<dbReference type="Proteomes" id="UP001354931">
    <property type="component" value="Unassembled WGS sequence"/>
</dbReference>
<dbReference type="InterPro" id="IPR025150">
    <property type="entry name" value="GH123_cat"/>
</dbReference>
<evidence type="ECO:0000259" key="1">
    <source>
        <dbReference type="Pfam" id="PF13320"/>
    </source>
</evidence>
<keyword evidence="4" id="KW-1185">Reference proteome</keyword>
<feature type="domain" description="Glycoside hydrolase 123 catalytic" evidence="1">
    <location>
        <begin position="266"/>
        <end position="588"/>
    </location>
</feature>
<accession>A0ABU6EXK3</accession>
<dbReference type="EMBL" id="JAOZYC010000001">
    <property type="protein sequence ID" value="MEB8335938.1"/>
    <property type="molecule type" value="Genomic_DNA"/>
</dbReference>
<protein>
    <submittedName>
        <fullName evidence="3">DUF4091 domain-containing protein</fullName>
    </submittedName>
</protein>
<feature type="domain" description="Glycoside hydrolase 123 N-terminal" evidence="2">
    <location>
        <begin position="92"/>
        <end position="233"/>
    </location>
</feature>
<dbReference type="RefSeq" id="WP_326013492.1">
    <property type="nucleotide sequence ID" value="NZ_JAOZYC010000001.1"/>
</dbReference>
<evidence type="ECO:0000313" key="4">
    <source>
        <dbReference type="Proteomes" id="UP001354931"/>
    </source>
</evidence>
<dbReference type="Pfam" id="PF22680">
    <property type="entry name" value="Glyco_hydro_123_N_2"/>
    <property type="match status" value="1"/>
</dbReference>
<organism evidence="3 4">
    <name type="scientific">Streptomyces endophyticus</name>
    <dbReference type="NCBI Taxonomy" id="714166"/>
    <lineage>
        <taxon>Bacteria</taxon>
        <taxon>Bacillati</taxon>
        <taxon>Actinomycetota</taxon>
        <taxon>Actinomycetes</taxon>
        <taxon>Kitasatosporales</taxon>
        <taxon>Streptomycetaceae</taxon>
        <taxon>Streptomyces</taxon>
    </lineage>
</organism>
<sequence>MRILPRRSGRRGTQPASLVAGFVVGLLVAASTTVLATSGGPDPGSDPQEKPTTTWLTAKVAEAMGTRDTVTWVPTGAFANSAEVRVPRYPMKAIEGKDTKELKLSAVRGEQVSGQLAIASGTPLRGVSARVGELTGPEGVRLGGDAAWRAQVRFVKYVPVQRSKSELDWSATIDQVSSPTEVSGDRNPDVVGDALEERSAVDVPAYAAQPLWFTFRIPKGTPAGTYKGTVAVTANGKTQTTYPLTIEVADVTLPDPADYRFFLDVWAQPDTIAEAHHVAPWSAKHWKLIDTYNRDLASRGQKVINTTIVDNPWHYPWPGDSRKSQTATPYSSMVGWSWDGDRFHFDFDRWDKYVAAAERAGLGPDIGAFSMLAFQDKEHLTYVDSRTGKKAYENVELGGERWREAWGTFLRAFEDHLRDTGRLDHTWLSFDERPVETMKVVRDFVHEVAPAFDRRISVAGSISTEPIASNLSVDWGGIDKMTPEKIAERRKAGKITTFYVYGVPDHPNTFSYSPAVEARMLPWISARRQLDGLLRWSWNSWTSDPFEQPVHIFTQGDEYLVYPGANGPMSSIRWEQLKEGIEDFELIAQLRDKLANSGTDGDSEALKTALDLATRNLDGRTKDVTDIEKAREAVIRELTS</sequence>
<dbReference type="InterPro" id="IPR053850">
    <property type="entry name" value="Glyco_hydro_123_N_2"/>
</dbReference>
<name>A0ABU6EXK3_9ACTN</name>
<evidence type="ECO:0000259" key="2">
    <source>
        <dbReference type="Pfam" id="PF22680"/>
    </source>
</evidence>
<comment type="caution">
    <text evidence="3">The sequence shown here is derived from an EMBL/GenBank/DDBJ whole genome shotgun (WGS) entry which is preliminary data.</text>
</comment>
<proteinExistence type="predicted"/>
<dbReference type="Pfam" id="PF13320">
    <property type="entry name" value="GH123_cat"/>
    <property type="match status" value="1"/>
</dbReference>